<evidence type="ECO:0000256" key="5">
    <source>
        <dbReference type="ARBA" id="ARBA00023242"/>
    </source>
</evidence>
<keyword evidence="4" id="KW-0677">Repeat</keyword>
<dbReference type="Pfam" id="PF09384">
    <property type="entry name" value="UTP15_C"/>
    <property type="match status" value="1"/>
</dbReference>
<sequence length="180" mass="20825">FEYAHQKESKHDMHLRKFEFSKALDSVLRLFCQKKHPEITYGVFKELKRKVLTSTIAGRDEKSIGLILQFVLTNLNKTEYSSLAYEIIEVVSELYADKIGTYPSLEKAFSQIRKKIDKEVSNVRTLLEIKSSLQMIHAAAKTPEPELRYEENEIRLANKGKKSNTLSKAPMAWEKMLLDT</sequence>
<dbReference type="Proteomes" id="UP000595437">
    <property type="component" value="Chromosome 5"/>
</dbReference>
<dbReference type="PANTHER" id="PTHR19924:SF26">
    <property type="entry name" value="U3 SMALL NUCLEOLAR RNA-ASSOCIATED PROTEIN 15 HOMOLOG"/>
    <property type="match status" value="1"/>
</dbReference>
<gene>
    <name evidence="7" type="ORF">FKW44_007582</name>
</gene>
<organism evidence="7 8">
    <name type="scientific">Caligus rogercresseyi</name>
    <name type="common">Sea louse</name>
    <dbReference type="NCBI Taxonomy" id="217165"/>
    <lineage>
        <taxon>Eukaryota</taxon>
        <taxon>Metazoa</taxon>
        <taxon>Ecdysozoa</taxon>
        <taxon>Arthropoda</taxon>
        <taxon>Crustacea</taxon>
        <taxon>Multicrustacea</taxon>
        <taxon>Hexanauplia</taxon>
        <taxon>Copepoda</taxon>
        <taxon>Siphonostomatoida</taxon>
        <taxon>Caligidae</taxon>
        <taxon>Caligus</taxon>
    </lineage>
</organism>
<dbReference type="OrthoDB" id="431715at2759"/>
<protein>
    <recommendedName>
        <fullName evidence="6">U3 small nucleolar RNA-associated protein 15 C-terminal domain-containing protein</fullName>
    </recommendedName>
</protein>
<keyword evidence="5" id="KW-0539">Nucleus</keyword>
<evidence type="ECO:0000256" key="4">
    <source>
        <dbReference type="ARBA" id="ARBA00022737"/>
    </source>
</evidence>
<evidence type="ECO:0000259" key="6">
    <source>
        <dbReference type="Pfam" id="PF09384"/>
    </source>
</evidence>
<keyword evidence="8" id="KW-1185">Reference proteome</keyword>
<dbReference type="GO" id="GO:0045943">
    <property type="term" value="P:positive regulation of transcription by RNA polymerase I"/>
    <property type="evidence" value="ECO:0007669"/>
    <property type="project" value="TreeGrafter"/>
</dbReference>
<keyword evidence="3" id="KW-0853">WD repeat</keyword>
<feature type="non-terminal residue" evidence="7">
    <location>
        <position position="1"/>
    </location>
</feature>
<feature type="domain" description="U3 small nucleolar RNA-associated protein 15 C-terminal" evidence="6">
    <location>
        <begin position="5"/>
        <end position="136"/>
    </location>
</feature>
<dbReference type="EMBL" id="CP045894">
    <property type="protein sequence ID" value="QQP54674.1"/>
    <property type="molecule type" value="Genomic_DNA"/>
</dbReference>
<dbReference type="GO" id="GO:0006364">
    <property type="term" value="P:rRNA processing"/>
    <property type="evidence" value="ECO:0007669"/>
    <property type="project" value="UniProtKB-KW"/>
</dbReference>
<evidence type="ECO:0000256" key="1">
    <source>
        <dbReference type="ARBA" id="ARBA00004123"/>
    </source>
</evidence>
<dbReference type="InterPro" id="IPR018983">
    <property type="entry name" value="U3_snoRNA-assocProt_15_C"/>
</dbReference>
<dbReference type="PANTHER" id="PTHR19924">
    <property type="entry name" value="UTP15 U3 SMALL NUCLEOLAR RNA-ASSOCIATED PROTEIN 15 FAMILY MEMBER"/>
    <property type="match status" value="1"/>
</dbReference>
<evidence type="ECO:0000256" key="3">
    <source>
        <dbReference type="ARBA" id="ARBA00022574"/>
    </source>
</evidence>
<comment type="subcellular location">
    <subcellularLocation>
        <location evidence="1">Nucleus</location>
    </subcellularLocation>
</comment>
<dbReference type="GO" id="GO:0005730">
    <property type="term" value="C:nucleolus"/>
    <property type="evidence" value="ECO:0007669"/>
    <property type="project" value="InterPro"/>
</dbReference>
<dbReference type="AlphaFoldDB" id="A0A7T8KEY9"/>
<keyword evidence="2" id="KW-0698">rRNA processing</keyword>
<evidence type="ECO:0000313" key="7">
    <source>
        <dbReference type="EMBL" id="QQP54674.1"/>
    </source>
</evidence>
<name>A0A7T8KEY9_CALRO</name>
<evidence type="ECO:0000313" key="8">
    <source>
        <dbReference type="Proteomes" id="UP000595437"/>
    </source>
</evidence>
<reference evidence="8" key="1">
    <citation type="submission" date="2021-01" db="EMBL/GenBank/DDBJ databases">
        <title>Caligus Genome Assembly.</title>
        <authorList>
            <person name="Gallardo-Escarate C."/>
        </authorList>
    </citation>
    <scope>NUCLEOTIDE SEQUENCE [LARGE SCALE GENOMIC DNA]</scope>
</reference>
<accession>A0A7T8KEY9</accession>
<proteinExistence type="predicted"/>
<evidence type="ECO:0000256" key="2">
    <source>
        <dbReference type="ARBA" id="ARBA00022552"/>
    </source>
</evidence>